<proteinExistence type="predicted"/>
<dbReference type="InterPro" id="IPR032875">
    <property type="entry name" value="Succ_CoA_lig_flav_dom"/>
</dbReference>
<dbReference type="STRING" id="1428644.BIV57_17535"/>
<evidence type="ECO:0000313" key="3">
    <source>
        <dbReference type="EMBL" id="OIV36206.1"/>
    </source>
</evidence>
<dbReference type="InterPro" id="IPR016102">
    <property type="entry name" value="Succinyl-CoA_synth-like"/>
</dbReference>
<organism evidence="3 4">
    <name type="scientific">Mangrovactinospora gilvigrisea</name>
    <dbReference type="NCBI Taxonomy" id="1428644"/>
    <lineage>
        <taxon>Bacteria</taxon>
        <taxon>Bacillati</taxon>
        <taxon>Actinomycetota</taxon>
        <taxon>Actinomycetes</taxon>
        <taxon>Kitasatosporales</taxon>
        <taxon>Streptomycetaceae</taxon>
        <taxon>Mangrovactinospora</taxon>
    </lineage>
</organism>
<dbReference type="PROSITE" id="PS51186">
    <property type="entry name" value="GNAT"/>
    <property type="match status" value="1"/>
</dbReference>
<dbReference type="SUPFAM" id="SSF52210">
    <property type="entry name" value="Succinyl-CoA synthetase domains"/>
    <property type="match status" value="2"/>
</dbReference>
<dbReference type="PANTHER" id="PTHR42793:SF1">
    <property type="entry name" value="PEPTIDYL-LYSINE N-ACETYLTRANSFERASE PATZ"/>
    <property type="match status" value="1"/>
</dbReference>
<accession>A0A1J7BC43</accession>
<dbReference type="InterPro" id="IPR003781">
    <property type="entry name" value="CoA-bd"/>
</dbReference>
<dbReference type="SMART" id="SM00881">
    <property type="entry name" value="CoA_binding"/>
    <property type="match status" value="1"/>
</dbReference>
<feature type="compositionally biased region" description="Low complexity" evidence="1">
    <location>
        <begin position="736"/>
        <end position="747"/>
    </location>
</feature>
<dbReference type="Pfam" id="PF13607">
    <property type="entry name" value="Succ_CoA_lig"/>
    <property type="match status" value="1"/>
</dbReference>
<protein>
    <recommendedName>
        <fullName evidence="2">N-acetyltransferase domain-containing protein</fullName>
    </recommendedName>
</protein>
<dbReference type="Gene3D" id="3.40.50.720">
    <property type="entry name" value="NAD(P)-binding Rossmann-like Domain"/>
    <property type="match status" value="1"/>
</dbReference>
<dbReference type="Proteomes" id="UP000243342">
    <property type="component" value="Unassembled WGS sequence"/>
</dbReference>
<dbReference type="AlphaFoldDB" id="A0A1J7BC43"/>
<dbReference type="SUPFAM" id="SSF56059">
    <property type="entry name" value="Glutathione synthetase ATP-binding domain-like"/>
    <property type="match status" value="1"/>
</dbReference>
<dbReference type="Gene3D" id="3.30.470.20">
    <property type="entry name" value="ATP-grasp fold, B domain"/>
    <property type="match status" value="1"/>
</dbReference>
<dbReference type="InterPro" id="IPR000182">
    <property type="entry name" value="GNAT_dom"/>
</dbReference>
<gene>
    <name evidence="3" type="ORF">BIV57_17535</name>
</gene>
<dbReference type="Pfam" id="PF13380">
    <property type="entry name" value="CoA_binding_2"/>
    <property type="match status" value="1"/>
</dbReference>
<dbReference type="Pfam" id="PF00583">
    <property type="entry name" value="Acetyltransf_1"/>
    <property type="match status" value="1"/>
</dbReference>
<dbReference type="SUPFAM" id="SSF51735">
    <property type="entry name" value="NAD(P)-binding Rossmann-fold domains"/>
    <property type="match status" value="1"/>
</dbReference>
<comment type="caution">
    <text evidence="3">The sequence shown here is derived from an EMBL/GenBank/DDBJ whole genome shotgun (WGS) entry which is preliminary data.</text>
</comment>
<dbReference type="SUPFAM" id="SSF55729">
    <property type="entry name" value="Acyl-CoA N-acyltransferases (Nat)"/>
    <property type="match status" value="1"/>
</dbReference>
<feature type="compositionally biased region" description="Low complexity" evidence="1">
    <location>
        <begin position="688"/>
        <end position="703"/>
    </location>
</feature>
<evidence type="ECO:0000259" key="2">
    <source>
        <dbReference type="PROSITE" id="PS51186"/>
    </source>
</evidence>
<dbReference type="OrthoDB" id="190266at2"/>
<feature type="domain" description="N-acetyltransferase" evidence="2">
    <location>
        <begin position="27"/>
        <end position="179"/>
    </location>
</feature>
<keyword evidence="4" id="KW-1185">Reference proteome</keyword>
<sequence>MEKPDGTVPGYPEHWEADVVLRDGGTAHIRPIRPDDAERLVEFYAEVSDESKYFRFFAPYPRLSDRDVHRFTHHDYVDRVGLAATVGDEFIAVVRYDRLPNLEDTAEVAFLVQDAHQGRGVASALLEHISAAARERGIRRFDAEVLPENRRMVKVFTDAGYTQRRSFGDGVVSLELDLEPTDTQLEVMRAREHRAEARSVHRLLDPRSVAVVGAGRGPDGLGRTLLRNLLAGGFTGDVFAVNRAFAGQRDAELEGVPAVGSVELVPRPLDLAVLAVPAAEVPDVAAACGAHGVQGLVVAATGWADAGAEGLDRQRALVRLVRAHGMRLVGPAALGLINTDPEVRLNASLAPHAPDRGGIGLFTQSPAIALAALSAAHRRRIGLSSFVSSGNRADVSGNDLLQFWEEDPRTDVACLYLESFGNPRKFTRLARRVARVKPVVVVKAGRHPGTVPTGHAVSDAPIADSTVDTLFRQAGVIRVDTLPELWDAAELLHHQPLPDGERVAVVGNSESVGLLTEDACIGAGLRPITRQVPSDADGFAAALRAAVESPGHDAVLAVAVPAFGDAPAAGPAGALLGPPAGADPGPLLDAVASAADRARELGKPLLLVHMAFDGLSELLRRHGADGSALRAVPAYPAPERAARALAEAVRYAAWRRTEQSAGTVPDFDDFDEPTARTLIRDALRTAAPHPGAAAAQPPGAAGRDAGEGSGGTADRSAADAARGVAGREGDAAVQPSAADGSGDSAAGWTRGAAGRQPGEEAGSRPRPRPATDAGAQPPGAVARQAGEDPSGAADRAARGPGSRGGDDAAQPSAAGVGAVALDSAAAGALLGAYGVRVWPAVPAPDGRAAVAAAGEVGGFPVALKTTAPALRHRADLGGVRLDLTDEAELLRAHREMTEALGGPAAAALAVQAMAPRGVPTAVAATVDPAVGAVLSFGLAGAPSELLGDIAHRLLPATDREVAALVRGIRGAPLLLGHRGADPVDTDALEDVLLRLSVLVHDLPEVVSVRLEPVVVARRGVAVLDAEVRLAPAPARTDLGPRTLRGF</sequence>
<feature type="region of interest" description="Disordered" evidence="1">
    <location>
        <begin position="688"/>
        <end position="811"/>
    </location>
</feature>
<dbReference type="InterPro" id="IPR013815">
    <property type="entry name" value="ATP_grasp_subdomain_1"/>
</dbReference>
<reference evidence="3 4" key="1">
    <citation type="submission" date="2016-10" db="EMBL/GenBank/DDBJ databases">
        <title>Genome sequence of Streptomyces gilvigriseus MUSC 26.</title>
        <authorList>
            <person name="Lee L.-H."/>
            <person name="Ser H.-L."/>
        </authorList>
    </citation>
    <scope>NUCLEOTIDE SEQUENCE [LARGE SCALE GENOMIC DNA]</scope>
    <source>
        <strain evidence="3 4">MUSC 26</strain>
    </source>
</reference>
<dbReference type="EMBL" id="MLCF01000108">
    <property type="protein sequence ID" value="OIV36206.1"/>
    <property type="molecule type" value="Genomic_DNA"/>
</dbReference>
<dbReference type="Gene3D" id="3.40.50.261">
    <property type="entry name" value="Succinyl-CoA synthetase domains"/>
    <property type="match status" value="2"/>
</dbReference>
<dbReference type="Pfam" id="PF13549">
    <property type="entry name" value="ATP-grasp_5"/>
    <property type="match status" value="1"/>
</dbReference>
<dbReference type="InterPro" id="IPR036291">
    <property type="entry name" value="NAD(P)-bd_dom_sf"/>
</dbReference>
<evidence type="ECO:0000313" key="4">
    <source>
        <dbReference type="Proteomes" id="UP000243342"/>
    </source>
</evidence>
<dbReference type="Gene3D" id="3.30.1490.20">
    <property type="entry name" value="ATP-grasp fold, A domain"/>
    <property type="match status" value="1"/>
</dbReference>
<dbReference type="CDD" id="cd04301">
    <property type="entry name" value="NAT_SF"/>
    <property type="match status" value="1"/>
</dbReference>
<dbReference type="InterPro" id="IPR016181">
    <property type="entry name" value="Acyl_CoA_acyltransferase"/>
</dbReference>
<dbReference type="Gene3D" id="3.40.630.30">
    <property type="match status" value="1"/>
</dbReference>
<dbReference type="GO" id="GO:0005524">
    <property type="term" value="F:ATP binding"/>
    <property type="evidence" value="ECO:0007669"/>
    <property type="project" value="InterPro"/>
</dbReference>
<name>A0A1J7BC43_9ACTN</name>
<dbReference type="PANTHER" id="PTHR42793">
    <property type="entry name" value="COA BINDING DOMAIN CONTAINING PROTEIN"/>
    <property type="match status" value="1"/>
</dbReference>
<evidence type="ECO:0000256" key="1">
    <source>
        <dbReference type="SAM" id="MobiDB-lite"/>
    </source>
</evidence>
<dbReference type="RefSeq" id="WP_071657843.1">
    <property type="nucleotide sequence ID" value="NZ_MLCF01000108.1"/>
</dbReference>
<dbReference type="GO" id="GO:0016747">
    <property type="term" value="F:acyltransferase activity, transferring groups other than amino-acyl groups"/>
    <property type="evidence" value="ECO:0007669"/>
    <property type="project" value="InterPro"/>
</dbReference>